<dbReference type="Proteomes" id="UP000765507">
    <property type="component" value="Unassembled WGS sequence"/>
</dbReference>
<evidence type="ECO:0000256" key="1">
    <source>
        <dbReference type="ARBA" id="ARBA00005280"/>
    </source>
</evidence>
<feature type="non-terminal residue" evidence="3">
    <location>
        <position position="1"/>
    </location>
</feature>
<dbReference type="PANTHER" id="PTHR13281">
    <property type="entry name" value="TRANSMEMBRANE PROTEIN 70, MITOCHONDRIAL"/>
    <property type="match status" value="1"/>
</dbReference>
<dbReference type="GO" id="GO:0031966">
    <property type="term" value="C:mitochondrial membrane"/>
    <property type="evidence" value="ECO:0007669"/>
    <property type="project" value="TreeGrafter"/>
</dbReference>
<dbReference type="EMBL" id="JAHGAV010003620">
    <property type="protein sequence ID" value="KAG6920849.1"/>
    <property type="molecule type" value="Genomic_DNA"/>
</dbReference>
<dbReference type="PANTHER" id="PTHR13281:SF0">
    <property type="entry name" value="TRANSMEMBRANE PROTEIN 70, MITOCHONDRIAL"/>
    <property type="match status" value="1"/>
</dbReference>
<dbReference type="AlphaFoldDB" id="A0A8T1RVR1"/>
<keyword evidence="2" id="KW-1133">Transmembrane helix</keyword>
<comment type="caution">
    <text evidence="3">The sequence shown here is derived from an EMBL/GenBank/DDBJ whole genome shotgun (WGS) entry which is preliminary data.</text>
</comment>
<dbReference type="Pfam" id="PF06979">
    <property type="entry name" value="TMEM70"/>
    <property type="match status" value="1"/>
</dbReference>
<dbReference type="GO" id="GO:0033615">
    <property type="term" value="P:mitochondrial proton-transporting ATP synthase complex assembly"/>
    <property type="evidence" value="ECO:0007669"/>
    <property type="project" value="TreeGrafter"/>
</dbReference>
<name>A0A8T1RVR1_CHESE</name>
<organism evidence="3 4">
    <name type="scientific">Chelydra serpentina</name>
    <name type="common">Snapping turtle</name>
    <name type="synonym">Testudo serpentina</name>
    <dbReference type="NCBI Taxonomy" id="8475"/>
    <lineage>
        <taxon>Eukaryota</taxon>
        <taxon>Metazoa</taxon>
        <taxon>Chordata</taxon>
        <taxon>Craniata</taxon>
        <taxon>Vertebrata</taxon>
        <taxon>Euteleostomi</taxon>
        <taxon>Archelosauria</taxon>
        <taxon>Testudinata</taxon>
        <taxon>Testudines</taxon>
        <taxon>Cryptodira</taxon>
        <taxon>Durocryptodira</taxon>
        <taxon>Americhelydia</taxon>
        <taxon>Chelydroidea</taxon>
        <taxon>Chelydridae</taxon>
        <taxon>Chelydra</taxon>
    </lineage>
</organism>
<accession>A0A8T1RVR1</accession>
<dbReference type="InterPro" id="IPR045325">
    <property type="entry name" value="TMEM70/TMEM186/TMEM223"/>
</dbReference>
<feature type="transmembrane region" description="Helical" evidence="2">
    <location>
        <begin position="177"/>
        <end position="199"/>
    </location>
</feature>
<evidence type="ECO:0000256" key="2">
    <source>
        <dbReference type="SAM" id="Phobius"/>
    </source>
</evidence>
<gene>
    <name evidence="3" type="primary">tmem70</name>
    <name evidence="3" type="ORF">G0U57_013253</name>
</gene>
<comment type="similarity">
    <text evidence="1">Belongs to the TMEM70 family.</text>
</comment>
<protein>
    <submittedName>
        <fullName evidence="3">Transmembrane protein 70</fullName>
    </submittedName>
</protein>
<keyword evidence="4" id="KW-1185">Reference proteome</keyword>
<feature type="transmembrane region" description="Helical" evidence="2">
    <location>
        <begin position="147"/>
        <end position="165"/>
    </location>
</feature>
<keyword evidence="2 3" id="KW-0812">Transmembrane</keyword>
<keyword evidence="2" id="KW-0472">Membrane</keyword>
<sequence length="292" mass="31982">SPSWPARCGAGGSTEQGRDRVWAMPLLAAGGSRARALAFWLRSARRCAAAALPGPPGSRASAACSPRWAALNDPPSASSCGVPTLSLARGPGAAGALPRAEGRREQIIFSHVASVRCFSTSPFHGQAEDGRLVYTGNLAKTVLGVKFFSYSTSIFSFCMMPYIIFKTGIGVESVFLQAAFYGIVGFFTFITPVTLHLLTKGYVVRLYHKAETDTYTAITYNAILAEKITVFHQRDVKVPDISKMFTTFYAKTKSMLVNPMLFTYPQDYNHLMGYDKPFYFDLEEQKESSESK</sequence>
<evidence type="ECO:0000313" key="4">
    <source>
        <dbReference type="Proteomes" id="UP000765507"/>
    </source>
</evidence>
<dbReference type="OrthoDB" id="156886at2759"/>
<proteinExistence type="inferred from homology"/>
<dbReference type="InterPro" id="IPR009724">
    <property type="entry name" value="TMEM70"/>
</dbReference>
<reference evidence="3 4" key="1">
    <citation type="journal article" date="2020" name="G3 (Bethesda)">
        <title>Draft Genome of the Common Snapping Turtle, Chelydra serpentina, a Model for Phenotypic Plasticity in Reptiles.</title>
        <authorList>
            <person name="Das D."/>
            <person name="Singh S.K."/>
            <person name="Bierstedt J."/>
            <person name="Erickson A."/>
            <person name="Galli G.L.J."/>
            <person name="Crossley D.A. 2nd"/>
            <person name="Rhen T."/>
        </authorList>
    </citation>
    <scope>NUCLEOTIDE SEQUENCE [LARGE SCALE GENOMIC DNA]</scope>
    <source>
        <strain evidence="3">KW</strain>
    </source>
</reference>
<evidence type="ECO:0000313" key="3">
    <source>
        <dbReference type="EMBL" id="KAG6920849.1"/>
    </source>
</evidence>